<dbReference type="SUPFAM" id="SSF55729">
    <property type="entry name" value="Acyl-CoA N-acyltransferases (Nat)"/>
    <property type="match status" value="1"/>
</dbReference>
<proteinExistence type="predicted"/>
<feature type="domain" description="N-acetyltransferase" evidence="1">
    <location>
        <begin position="22"/>
        <end position="172"/>
    </location>
</feature>
<dbReference type="Proteomes" id="UP000589626">
    <property type="component" value="Unassembled WGS sequence"/>
</dbReference>
<reference evidence="2 3" key="1">
    <citation type="submission" date="2020-08" db="EMBL/GenBank/DDBJ databases">
        <title>Sequencing the genomes of 1000 actinobacteria strains.</title>
        <authorList>
            <person name="Klenk H.-P."/>
        </authorList>
    </citation>
    <scope>NUCLEOTIDE SEQUENCE [LARGE SCALE GENOMIC DNA]</scope>
    <source>
        <strain evidence="2 3">DSM 105498</strain>
    </source>
</reference>
<evidence type="ECO:0000313" key="2">
    <source>
        <dbReference type="EMBL" id="MBB3044816.1"/>
    </source>
</evidence>
<dbReference type="InterPro" id="IPR003781">
    <property type="entry name" value="CoA-bd"/>
</dbReference>
<dbReference type="InterPro" id="IPR016102">
    <property type="entry name" value="Succinyl-CoA_synth-like"/>
</dbReference>
<dbReference type="Gene3D" id="3.30.470.20">
    <property type="entry name" value="ATP-grasp fold, B domain"/>
    <property type="match status" value="1"/>
</dbReference>
<dbReference type="GO" id="GO:0005840">
    <property type="term" value="C:ribosome"/>
    <property type="evidence" value="ECO:0007669"/>
    <property type="project" value="UniProtKB-KW"/>
</dbReference>
<dbReference type="InterPro" id="IPR032875">
    <property type="entry name" value="Succ_CoA_lig_flav_dom"/>
</dbReference>
<gene>
    <name evidence="2" type="ORF">FHU40_004669</name>
</gene>
<dbReference type="RefSeq" id="WP_183594842.1">
    <property type="nucleotide sequence ID" value="NZ_JACHWR010000004.1"/>
</dbReference>
<dbReference type="Gene3D" id="3.40.630.30">
    <property type="match status" value="1"/>
</dbReference>
<dbReference type="InterPro" id="IPR036291">
    <property type="entry name" value="NAD(P)-bd_dom_sf"/>
</dbReference>
<comment type="caution">
    <text evidence="2">The sequence shown here is derived from an EMBL/GenBank/DDBJ whole genome shotgun (WGS) entry which is preliminary data.</text>
</comment>
<sequence length="895" mass="96686">MTSTDAPTHWEADVLLRDGRTAHIRPIRPEDREVFVEFYARVSDQSKYYRFFSPMPRLSDRDIDRFTHVDNVDRVAFVLTLQGLIIAVGRYDVIKPGEAEVAFLVEDRHQGRGIGQLLLEHLAQAGRERGVERFVAEVLPDNTRMIQTFRDAGYQVASEYDEGVLQLEFSIDPTDTAIGLMSEREHRAESASIEKFFNPRSVAVIGASRRQETIGQALVRNLVTGDFTGRVYAVNPTSHAVSGLPTYKSVADIPDDVDVAVVAVPAESVQDVVLDCAAKGVHGLVVVSAGFAETGEEGRVRQRKLVGLSRSYGLRLIGPNCLGIINTDGKVSLNASLSPLMPPRGRAGFFCQSGALGTAILEKVYNRGLGLSTFVSAGNRADVSGNDLLQYWEEDDSTEVVLLYLESIGNPRKFSRIARRVSLRKPIIAVRSGRTTQGVPMGHAVRRIAAPPAAVDAMFRQAGVIQVDTLDEMFDVAQLLAHQPLPRGRRVAIVGNSDALGLLAADAAAAVGLVVNKSTALGTDAGAEDFEDALDLAIDDPEIDSVIAVYVPPINVSGEEVANVLAAVGEQSDKPLVSSFLGAEGVPELLRVPDVAGSTAGRGSVPSYPGVEAAVRALAHVVEYAVWLRAPDGTPADPEKVDEAAAKRLVTRILAEHPDGTELDLETLTELLAAYDIELWQTRSVGSRDDAIRAGKALGWDVVLKATAEHLRERPDQAHVWRNIDDADEMVDAWDTLGSVISEPERAGFVVQKNSRPGVPVAIRSIEDPLFGPVVSFGIAGPLTELLADRSYRIPPLGARDAASMVREIKSSPMLFGYRGSEVVDVAEVERLIQRVAQLQNDLPQVRSLELSLVLAGAEGATVLTAAARVEPVVDPRSDWFVRRLSQPAGDTLPS</sequence>
<dbReference type="EMBL" id="JACHWR010000004">
    <property type="protein sequence ID" value="MBB3044816.1"/>
    <property type="molecule type" value="Genomic_DNA"/>
</dbReference>
<dbReference type="InterPro" id="IPR000182">
    <property type="entry name" value="GNAT_dom"/>
</dbReference>
<dbReference type="GO" id="GO:0016747">
    <property type="term" value="F:acyltransferase activity, transferring groups other than amino-acyl groups"/>
    <property type="evidence" value="ECO:0007669"/>
    <property type="project" value="InterPro"/>
</dbReference>
<dbReference type="PROSITE" id="PS51186">
    <property type="entry name" value="GNAT"/>
    <property type="match status" value="1"/>
</dbReference>
<evidence type="ECO:0000259" key="1">
    <source>
        <dbReference type="PROSITE" id="PS51186"/>
    </source>
</evidence>
<dbReference type="PANTHER" id="PTHR42793">
    <property type="entry name" value="COA BINDING DOMAIN CONTAINING PROTEIN"/>
    <property type="match status" value="1"/>
</dbReference>
<dbReference type="Gene3D" id="3.40.50.261">
    <property type="entry name" value="Succinyl-CoA synthetase domains"/>
    <property type="match status" value="2"/>
</dbReference>
<dbReference type="Pfam" id="PF13380">
    <property type="entry name" value="CoA_binding_2"/>
    <property type="match status" value="1"/>
</dbReference>
<name>A0A7W4VZS2_9ACTN</name>
<dbReference type="Gene3D" id="3.40.50.720">
    <property type="entry name" value="NAD(P)-binding Rossmann-like Domain"/>
    <property type="match status" value="1"/>
</dbReference>
<dbReference type="SMART" id="SM00881">
    <property type="entry name" value="CoA_binding"/>
    <property type="match status" value="1"/>
</dbReference>
<dbReference type="SUPFAM" id="SSF56059">
    <property type="entry name" value="Glutathione synthetase ATP-binding domain-like"/>
    <property type="match status" value="1"/>
</dbReference>
<dbReference type="CDD" id="cd04301">
    <property type="entry name" value="NAT_SF"/>
    <property type="match status" value="1"/>
</dbReference>
<dbReference type="AlphaFoldDB" id="A0A7W4VZS2"/>
<dbReference type="Pfam" id="PF13549">
    <property type="entry name" value="ATP-grasp_5"/>
    <property type="match status" value="1"/>
</dbReference>
<dbReference type="SUPFAM" id="SSF52210">
    <property type="entry name" value="Succinyl-CoA synthetase domains"/>
    <property type="match status" value="2"/>
</dbReference>
<dbReference type="GO" id="GO:0005524">
    <property type="term" value="F:ATP binding"/>
    <property type="evidence" value="ECO:0007669"/>
    <property type="project" value="InterPro"/>
</dbReference>
<protein>
    <submittedName>
        <fullName evidence="2">Acyl-CoA synthetase (NDP forming)/ribosomal protein S18 acetylase RimI-like enzyme</fullName>
    </submittedName>
</protein>
<dbReference type="Gene3D" id="3.30.1490.20">
    <property type="entry name" value="ATP-grasp fold, A domain"/>
    <property type="match status" value="1"/>
</dbReference>
<keyword evidence="2" id="KW-0687">Ribonucleoprotein</keyword>
<dbReference type="InterPro" id="IPR016181">
    <property type="entry name" value="Acyl_CoA_acyltransferase"/>
</dbReference>
<accession>A0A7W4VZS2</accession>
<organism evidence="2 3">
    <name type="scientific">Nocardioides soli</name>
    <dbReference type="NCBI Taxonomy" id="1036020"/>
    <lineage>
        <taxon>Bacteria</taxon>
        <taxon>Bacillati</taxon>
        <taxon>Actinomycetota</taxon>
        <taxon>Actinomycetes</taxon>
        <taxon>Propionibacteriales</taxon>
        <taxon>Nocardioidaceae</taxon>
        <taxon>Nocardioides</taxon>
    </lineage>
</organism>
<evidence type="ECO:0000313" key="3">
    <source>
        <dbReference type="Proteomes" id="UP000589626"/>
    </source>
</evidence>
<dbReference type="InterPro" id="IPR013815">
    <property type="entry name" value="ATP_grasp_subdomain_1"/>
</dbReference>
<dbReference type="Pfam" id="PF00583">
    <property type="entry name" value="Acetyltransf_1"/>
    <property type="match status" value="1"/>
</dbReference>
<dbReference type="Pfam" id="PF13607">
    <property type="entry name" value="Succ_CoA_lig"/>
    <property type="match status" value="1"/>
</dbReference>
<keyword evidence="2" id="KW-0689">Ribosomal protein</keyword>
<keyword evidence="3" id="KW-1185">Reference proteome</keyword>
<dbReference type="SUPFAM" id="SSF51735">
    <property type="entry name" value="NAD(P)-binding Rossmann-fold domains"/>
    <property type="match status" value="1"/>
</dbReference>
<dbReference type="PANTHER" id="PTHR42793:SF1">
    <property type="entry name" value="PEPTIDYL-LYSINE N-ACETYLTRANSFERASE PATZ"/>
    <property type="match status" value="1"/>
</dbReference>